<evidence type="ECO:0000313" key="2">
    <source>
        <dbReference type="Proteomes" id="UP000500801"/>
    </source>
</evidence>
<dbReference type="Pfam" id="PF02413">
    <property type="entry name" value="Caudo_TAP"/>
    <property type="match status" value="1"/>
</dbReference>
<dbReference type="Proteomes" id="UP000500801">
    <property type="component" value="Chromosome"/>
</dbReference>
<reference evidence="1 2" key="1">
    <citation type="submission" date="2018-11" db="EMBL/GenBank/DDBJ databases">
        <title>Complete genome sequence of Dickeya zeae strain CE1 infecting Canna edulis Ker-Gawl. in China.</title>
        <authorList>
            <person name="Zhang J."/>
            <person name="Lin B."/>
            <person name="Shen H."/>
            <person name="Jiang S."/>
            <person name="Pu X."/>
            <person name="Sun D."/>
        </authorList>
    </citation>
    <scope>NUCLEOTIDE SEQUENCE [LARGE SCALE GENOMIC DNA]</scope>
    <source>
        <strain evidence="1 2">CE1</strain>
    </source>
</reference>
<gene>
    <name evidence="1" type="ORF">DWG24_00935</name>
</gene>
<evidence type="ECO:0000313" key="1">
    <source>
        <dbReference type="EMBL" id="QIZ49453.1"/>
    </source>
</evidence>
<dbReference type="InterPro" id="IPR003458">
    <property type="entry name" value="Phage_T4_Gp38_tail_assem"/>
</dbReference>
<dbReference type="EMBL" id="CP033622">
    <property type="protein sequence ID" value="QIZ49453.1"/>
    <property type="molecule type" value="Genomic_DNA"/>
</dbReference>
<sequence length="131" mass="14662">MSKIYALIENGVVINTVVWDSDIEADWKPQNGALIDISSERVGVGYLYSDGVFTPPEKSRDEYTADATLRKTQLLSEAQKMIANWQTDLLLGVISDDDKSRLVRWREYMKQVDAIDAQSAPDITWPAAPVA</sequence>
<name>A0AAE6YWK9_9GAMM</name>
<accession>A0AAE6YWK9</accession>
<organism evidence="1 2">
    <name type="scientific">Dickeya zeae</name>
    <dbReference type="NCBI Taxonomy" id="204042"/>
    <lineage>
        <taxon>Bacteria</taxon>
        <taxon>Pseudomonadati</taxon>
        <taxon>Pseudomonadota</taxon>
        <taxon>Gammaproteobacteria</taxon>
        <taxon>Enterobacterales</taxon>
        <taxon>Pectobacteriaceae</taxon>
        <taxon>Dickeya</taxon>
    </lineage>
</organism>
<protein>
    <submittedName>
        <fullName evidence="1">Phage tail protein</fullName>
    </submittedName>
</protein>
<dbReference type="AlphaFoldDB" id="A0AAE6YWK9"/>
<proteinExistence type="predicted"/>